<organism evidence="1 2">
    <name type="scientific">Austropuccinia psidii MF-1</name>
    <dbReference type="NCBI Taxonomy" id="1389203"/>
    <lineage>
        <taxon>Eukaryota</taxon>
        <taxon>Fungi</taxon>
        <taxon>Dikarya</taxon>
        <taxon>Basidiomycota</taxon>
        <taxon>Pucciniomycotina</taxon>
        <taxon>Pucciniomycetes</taxon>
        <taxon>Pucciniales</taxon>
        <taxon>Sphaerophragmiaceae</taxon>
        <taxon>Austropuccinia</taxon>
    </lineage>
</organism>
<sequence length="114" mass="12601">MEEFQTKMLGIADLMLGIKITHNENAITLSQNHYIYSLLELFGMSNCKPVFTPLVPNLHLEAATTSEKEEFLALKINYQSAIGSLSYLSSATRPDLLYSGSALSQSLENPGTHH</sequence>
<evidence type="ECO:0000313" key="1">
    <source>
        <dbReference type="EMBL" id="MBW0484006.1"/>
    </source>
</evidence>
<dbReference type="OrthoDB" id="3344688at2759"/>
<dbReference type="EMBL" id="AVOT02007483">
    <property type="protein sequence ID" value="MBW0484006.1"/>
    <property type="molecule type" value="Genomic_DNA"/>
</dbReference>
<gene>
    <name evidence="1" type="ORF">O181_023721</name>
</gene>
<keyword evidence="2" id="KW-1185">Reference proteome</keyword>
<protein>
    <recommendedName>
        <fullName evidence="3">Reverse transcriptase Ty1/copia-type domain-containing protein</fullName>
    </recommendedName>
</protein>
<dbReference type="AlphaFoldDB" id="A0A9Q3CF99"/>
<comment type="caution">
    <text evidence="1">The sequence shown here is derived from an EMBL/GenBank/DDBJ whole genome shotgun (WGS) entry which is preliminary data.</text>
</comment>
<evidence type="ECO:0000313" key="2">
    <source>
        <dbReference type="Proteomes" id="UP000765509"/>
    </source>
</evidence>
<reference evidence="1" key="1">
    <citation type="submission" date="2021-03" db="EMBL/GenBank/DDBJ databases">
        <title>Draft genome sequence of rust myrtle Austropuccinia psidii MF-1, a brazilian biotype.</title>
        <authorList>
            <person name="Quecine M.C."/>
            <person name="Pachon D.M.R."/>
            <person name="Bonatelli M.L."/>
            <person name="Correr F.H."/>
            <person name="Franceschini L.M."/>
            <person name="Leite T.F."/>
            <person name="Margarido G.R.A."/>
            <person name="Almeida C.A."/>
            <person name="Ferrarezi J.A."/>
            <person name="Labate C.A."/>
        </authorList>
    </citation>
    <scope>NUCLEOTIDE SEQUENCE</scope>
    <source>
        <strain evidence="1">MF-1</strain>
    </source>
</reference>
<name>A0A9Q3CF99_9BASI</name>
<accession>A0A9Q3CF99</accession>
<dbReference type="Proteomes" id="UP000765509">
    <property type="component" value="Unassembled WGS sequence"/>
</dbReference>
<evidence type="ECO:0008006" key="3">
    <source>
        <dbReference type="Google" id="ProtNLM"/>
    </source>
</evidence>
<proteinExistence type="predicted"/>